<keyword evidence="2 5" id="KW-0489">Methyltransferase</keyword>
<dbReference type="SUPFAM" id="SSF53335">
    <property type="entry name" value="S-adenosyl-L-methionine-dependent methyltransferases"/>
    <property type="match status" value="1"/>
</dbReference>
<name>A0A9Q0LC26_ANAIG</name>
<evidence type="ECO:0000313" key="5">
    <source>
        <dbReference type="EMBL" id="KAJ5070127.1"/>
    </source>
</evidence>
<dbReference type="CDD" id="cd02440">
    <property type="entry name" value="AdoMet_MTases"/>
    <property type="match status" value="1"/>
</dbReference>
<gene>
    <name evidence="5" type="ORF">M0811_11156</name>
</gene>
<dbReference type="PANTHER" id="PTHR12176:SF80">
    <property type="entry name" value="EEF1A LYSINE METHYLTRANSFERASE 4"/>
    <property type="match status" value="1"/>
</dbReference>
<evidence type="ECO:0000313" key="6">
    <source>
        <dbReference type="Proteomes" id="UP001149090"/>
    </source>
</evidence>
<evidence type="ECO:0000256" key="2">
    <source>
        <dbReference type="ARBA" id="ARBA00022603"/>
    </source>
</evidence>
<dbReference type="InterPro" id="IPR051419">
    <property type="entry name" value="Lys/N-term_MeTrsfase_sf"/>
</dbReference>
<comment type="similarity">
    <text evidence="1">Belongs to the methyltransferase superfamily.</text>
</comment>
<dbReference type="InterPro" id="IPR025714">
    <property type="entry name" value="Methyltranfer_dom"/>
</dbReference>
<evidence type="ECO:0000259" key="4">
    <source>
        <dbReference type="Pfam" id="PF13847"/>
    </source>
</evidence>
<dbReference type="Proteomes" id="UP001149090">
    <property type="component" value="Unassembled WGS sequence"/>
</dbReference>
<keyword evidence="3" id="KW-0808">Transferase</keyword>
<organism evidence="5 6">
    <name type="scientific">Anaeramoeba ignava</name>
    <name type="common">Anaerobic marine amoeba</name>
    <dbReference type="NCBI Taxonomy" id="1746090"/>
    <lineage>
        <taxon>Eukaryota</taxon>
        <taxon>Metamonada</taxon>
        <taxon>Anaeramoebidae</taxon>
        <taxon>Anaeramoeba</taxon>
    </lineage>
</organism>
<dbReference type="Pfam" id="PF13847">
    <property type="entry name" value="Methyltransf_31"/>
    <property type="match status" value="1"/>
</dbReference>
<dbReference type="OMA" id="FINAFVP"/>
<dbReference type="GO" id="GO:0032259">
    <property type="term" value="P:methylation"/>
    <property type="evidence" value="ECO:0007669"/>
    <property type="project" value="UniProtKB-KW"/>
</dbReference>
<sequence length="200" mass="24099">MNFTKKEYWDNIYSSEKQEMDWYSTFSKIYPKIKHCFIDKSMKILQIGCGTSNFAKKLYQKGFSEITNIDISETAIEKMKKKYQNLSIKFEIMDTRNLTFKDESFDCIIDKGTLDSLLTEYPKENSLKMLSEIYRIMKPNSIFIEITWGTPFDRMFYLKNKKFKWKISHKIISCEKEEEKFTFYIYFLRKGKENEETKKG</sequence>
<dbReference type="AlphaFoldDB" id="A0A9Q0LC26"/>
<dbReference type="EMBL" id="JAPDFW010000098">
    <property type="protein sequence ID" value="KAJ5070127.1"/>
    <property type="molecule type" value="Genomic_DNA"/>
</dbReference>
<proteinExistence type="inferred from homology"/>
<feature type="domain" description="Methyltransferase" evidence="4">
    <location>
        <begin position="38"/>
        <end position="177"/>
    </location>
</feature>
<protein>
    <submittedName>
        <fullName evidence="5">S-adenosyl-l-methionine-dependent methyltransferases superfamily protein</fullName>
    </submittedName>
</protein>
<evidence type="ECO:0000256" key="1">
    <source>
        <dbReference type="ARBA" id="ARBA00008361"/>
    </source>
</evidence>
<reference evidence="5" key="1">
    <citation type="submission" date="2022-10" db="EMBL/GenBank/DDBJ databases">
        <title>Novel sulphate-reducing endosymbionts in the free-living metamonad Anaeramoeba.</title>
        <authorList>
            <person name="Jerlstrom-Hultqvist J."/>
            <person name="Cepicka I."/>
            <person name="Gallot-Lavallee L."/>
            <person name="Salas-Leiva D."/>
            <person name="Curtis B.A."/>
            <person name="Zahonova K."/>
            <person name="Pipaliya S."/>
            <person name="Dacks J."/>
            <person name="Roger A.J."/>
        </authorList>
    </citation>
    <scope>NUCLEOTIDE SEQUENCE</scope>
    <source>
        <strain evidence="5">BMAN</strain>
    </source>
</reference>
<keyword evidence="6" id="KW-1185">Reference proteome</keyword>
<dbReference type="GO" id="GO:0008168">
    <property type="term" value="F:methyltransferase activity"/>
    <property type="evidence" value="ECO:0007669"/>
    <property type="project" value="UniProtKB-KW"/>
</dbReference>
<evidence type="ECO:0000256" key="3">
    <source>
        <dbReference type="ARBA" id="ARBA00022679"/>
    </source>
</evidence>
<dbReference type="Gene3D" id="3.40.50.150">
    <property type="entry name" value="Vaccinia Virus protein VP39"/>
    <property type="match status" value="1"/>
</dbReference>
<dbReference type="PANTHER" id="PTHR12176">
    <property type="entry name" value="SAM-DEPENDENT METHYLTRANSFERASE SUPERFAMILY PROTEIN"/>
    <property type="match status" value="1"/>
</dbReference>
<dbReference type="InterPro" id="IPR029063">
    <property type="entry name" value="SAM-dependent_MTases_sf"/>
</dbReference>
<comment type="caution">
    <text evidence="5">The sequence shown here is derived from an EMBL/GenBank/DDBJ whole genome shotgun (WGS) entry which is preliminary data.</text>
</comment>
<accession>A0A9Q0LC26</accession>
<dbReference type="OrthoDB" id="411785at2759"/>